<dbReference type="PANTHER" id="PTHR42085:SF1">
    <property type="entry name" value="F-BOX DOMAIN-CONTAINING PROTEIN"/>
    <property type="match status" value="1"/>
</dbReference>
<dbReference type="PANTHER" id="PTHR42085">
    <property type="entry name" value="F-BOX DOMAIN-CONTAINING PROTEIN"/>
    <property type="match status" value="1"/>
</dbReference>
<keyword evidence="2" id="KW-1185">Reference proteome</keyword>
<evidence type="ECO:0000313" key="2">
    <source>
        <dbReference type="Proteomes" id="UP001056384"/>
    </source>
</evidence>
<gene>
    <name evidence="1" type="ORF">Slin15195_G092790</name>
</gene>
<accession>A0A9Q9B0L0</accession>
<organism evidence="1 2">
    <name type="scientific">Septoria linicola</name>
    <dbReference type="NCBI Taxonomy" id="215465"/>
    <lineage>
        <taxon>Eukaryota</taxon>
        <taxon>Fungi</taxon>
        <taxon>Dikarya</taxon>
        <taxon>Ascomycota</taxon>
        <taxon>Pezizomycotina</taxon>
        <taxon>Dothideomycetes</taxon>
        <taxon>Dothideomycetidae</taxon>
        <taxon>Mycosphaerellales</taxon>
        <taxon>Mycosphaerellaceae</taxon>
        <taxon>Septoria</taxon>
    </lineage>
</organism>
<proteinExistence type="predicted"/>
<evidence type="ECO:0008006" key="3">
    <source>
        <dbReference type="Google" id="ProtNLM"/>
    </source>
</evidence>
<protein>
    <recommendedName>
        <fullName evidence="3">F-box domain-containing protein</fullName>
    </recommendedName>
</protein>
<dbReference type="AlphaFoldDB" id="A0A9Q9B0L0"/>
<reference evidence="1" key="1">
    <citation type="submission" date="2022-06" db="EMBL/GenBank/DDBJ databases">
        <title>Complete genome sequences of two strains of the flax pathogen Septoria linicola.</title>
        <authorList>
            <person name="Lapalu N."/>
            <person name="Simon A."/>
            <person name="Demenou B."/>
            <person name="Paumier D."/>
            <person name="Guillot M.-P."/>
            <person name="Gout L."/>
            <person name="Valade R."/>
        </authorList>
    </citation>
    <scope>NUCLEOTIDE SEQUENCE</scope>
    <source>
        <strain evidence="1">SE15195</strain>
    </source>
</reference>
<name>A0A9Q9B0L0_9PEZI</name>
<sequence>MALDDEVECMLLTRLPGEIRTTVYEYVLTFERPLKLRQIVAGSKNTGILRANQQIYAEALPVLYDVNQIMCTRNDFCHHTDADLQTPMRKDKVRNLLVKNFSQSIKCSSYSGGNNMFLAGCCEVCQPTAIGFLQALSALPKLKSVVVDYHDHASEFAYMKDVIRRNGTLETLRQHRSLTCTGMAQYRLHGTSVPPSLAVTFEDGAFHKIWNVLSNLQRDLSVFGVASEDKLLQQLRDDFDRDLPDKLYFLHCARRSILFTAFFENADRLWRELDQAIDSGGDTAGVLEALYDEVSKLMRRQTRAEASMLLNLMRNEEGRMMEVLRMS</sequence>
<dbReference type="Proteomes" id="UP001056384">
    <property type="component" value="Chromosome 8"/>
</dbReference>
<evidence type="ECO:0000313" key="1">
    <source>
        <dbReference type="EMBL" id="USW55960.1"/>
    </source>
</evidence>
<dbReference type="EMBL" id="CP099425">
    <property type="protein sequence ID" value="USW55960.1"/>
    <property type="molecule type" value="Genomic_DNA"/>
</dbReference>
<dbReference type="InterPro" id="IPR038883">
    <property type="entry name" value="AN11006-like"/>
</dbReference>